<dbReference type="SUPFAM" id="SSF103084">
    <property type="entry name" value="Holliday junction resolvase RusA"/>
    <property type="match status" value="1"/>
</dbReference>
<evidence type="ECO:0000313" key="1">
    <source>
        <dbReference type="EMBL" id="KZM68097.1"/>
    </source>
</evidence>
<evidence type="ECO:0000313" key="2">
    <source>
        <dbReference type="Proteomes" id="UP000076512"/>
    </source>
</evidence>
<dbReference type="GO" id="GO:0000287">
    <property type="term" value="F:magnesium ion binding"/>
    <property type="evidence" value="ECO:0007669"/>
    <property type="project" value="InterPro"/>
</dbReference>
<dbReference type="GO" id="GO:0006310">
    <property type="term" value="P:DNA recombination"/>
    <property type="evidence" value="ECO:0007669"/>
    <property type="project" value="InterPro"/>
</dbReference>
<protein>
    <submittedName>
        <fullName evidence="1">Uncharacterized protein</fullName>
    </submittedName>
</protein>
<dbReference type="RefSeq" id="WP_067579402.1">
    <property type="nucleotide sequence ID" value="NZ_JABMCZ010000002.1"/>
</dbReference>
<keyword evidence="2" id="KW-1185">Reference proteome</keyword>
<dbReference type="STRING" id="455432.AWN90_09145"/>
<dbReference type="GO" id="GO:0006281">
    <property type="term" value="P:DNA repair"/>
    <property type="evidence" value="ECO:0007669"/>
    <property type="project" value="InterPro"/>
</dbReference>
<organism evidence="1 2">
    <name type="scientific">Nocardia terpenica</name>
    <dbReference type="NCBI Taxonomy" id="455432"/>
    <lineage>
        <taxon>Bacteria</taxon>
        <taxon>Bacillati</taxon>
        <taxon>Actinomycetota</taxon>
        <taxon>Actinomycetes</taxon>
        <taxon>Mycobacteriales</taxon>
        <taxon>Nocardiaceae</taxon>
        <taxon>Nocardia</taxon>
    </lineage>
</organism>
<reference evidence="1 2" key="1">
    <citation type="submission" date="2016-04" db="EMBL/GenBank/DDBJ databases">
        <authorList>
            <person name="Evans L.H."/>
            <person name="Alamgir A."/>
            <person name="Owens N."/>
            <person name="Weber N.D."/>
            <person name="Virtaneva K."/>
            <person name="Barbian K."/>
            <person name="Babar A."/>
            <person name="Rosenke K."/>
        </authorList>
    </citation>
    <scope>NUCLEOTIDE SEQUENCE [LARGE SCALE GENOMIC DNA]</scope>
    <source>
        <strain evidence="1 2">IFM 0406</strain>
    </source>
</reference>
<dbReference type="InterPro" id="IPR036614">
    <property type="entry name" value="RusA-like_sf"/>
</dbReference>
<dbReference type="InterPro" id="IPR008822">
    <property type="entry name" value="Endonuclease_RusA-like"/>
</dbReference>
<gene>
    <name evidence="1" type="ORF">AWN90_09145</name>
</gene>
<proteinExistence type="predicted"/>
<dbReference type="Proteomes" id="UP000076512">
    <property type="component" value="Unassembled WGS sequence"/>
</dbReference>
<comment type="caution">
    <text evidence="1">The sequence shown here is derived from an EMBL/GenBank/DDBJ whole genome shotgun (WGS) entry which is preliminary data.</text>
</comment>
<dbReference type="Pfam" id="PF05866">
    <property type="entry name" value="RusA"/>
    <property type="match status" value="1"/>
</dbReference>
<name>A0A164H0D1_9NOCA</name>
<dbReference type="Gene3D" id="3.30.1330.70">
    <property type="entry name" value="Holliday junction resolvase RusA"/>
    <property type="match status" value="1"/>
</dbReference>
<dbReference type="AlphaFoldDB" id="A0A164H0D1"/>
<dbReference type="EMBL" id="LWGR01000021">
    <property type="protein sequence ID" value="KZM68097.1"/>
    <property type="molecule type" value="Genomic_DNA"/>
</dbReference>
<dbReference type="OrthoDB" id="3732467at2"/>
<accession>A0A164H0D1</accession>
<sequence length="148" mass="16129">MPARATTTTKRAAVPDCWVPGVPAPQGSKRHVGRGILIESSKAVGPWRERVALAVHGEGWPLRTDAIGMRLDFVLPRPRSAPKTRTLLATKRPDADKLARAVLDALTGIAYVDDSQVIDLHSHKRIADAGERPGVAISLYNPVTERDW</sequence>